<feature type="transmembrane region" description="Helical" evidence="1">
    <location>
        <begin position="173"/>
        <end position="191"/>
    </location>
</feature>
<name>A0A7W9HSY0_9PSEU</name>
<dbReference type="EMBL" id="JACHMO010000001">
    <property type="protein sequence ID" value="MBB5807874.1"/>
    <property type="molecule type" value="Genomic_DNA"/>
</dbReference>
<evidence type="ECO:0000313" key="2">
    <source>
        <dbReference type="EMBL" id="MBB5807874.1"/>
    </source>
</evidence>
<keyword evidence="3" id="KW-1185">Reference proteome</keyword>
<keyword evidence="1" id="KW-1133">Transmembrane helix</keyword>
<comment type="caution">
    <text evidence="2">The sequence shown here is derived from an EMBL/GenBank/DDBJ whole genome shotgun (WGS) entry which is preliminary data.</text>
</comment>
<feature type="transmembrane region" description="Helical" evidence="1">
    <location>
        <begin position="131"/>
        <end position="153"/>
    </location>
</feature>
<accession>A0A7W9HSY0</accession>
<reference evidence="2 3" key="1">
    <citation type="submission" date="2020-08" db="EMBL/GenBank/DDBJ databases">
        <title>Sequencing the genomes of 1000 actinobacteria strains.</title>
        <authorList>
            <person name="Klenk H.-P."/>
        </authorList>
    </citation>
    <scope>NUCLEOTIDE SEQUENCE [LARGE SCALE GENOMIC DNA]</scope>
    <source>
        <strain evidence="2 3">DSM 45486</strain>
    </source>
</reference>
<proteinExistence type="predicted"/>
<evidence type="ECO:0000256" key="1">
    <source>
        <dbReference type="SAM" id="Phobius"/>
    </source>
</evidence>
<gene>
    <name evidence="2" type="ORF">F4560_007642</name>
</gene>
<organism evidence="2 3">
    <name type="scientific">Saccharothrix ecbatanensis</name>
    <dbReference type="NCBI Taxonomy" id="1105145"/>
    <lineage>
        <taxon>Bacteria</taxon>
        <taxon>Bacillati</taxon>
        <taxon>Actinomycetota</taxon>
        <taxon>Actinomycetes</taxon>
        <taxon>Pseudonocardiales</taxon>
        <taxon>Pseudonocardiaceae</taxon>
        <taxon>Saccharothrix</taxon>
    </lineage>
</organism>
<dbReference type="Proteomes" id="UP000552097">
    <property type="component" value="Unassembled WGS sequence"/>
</dbReference>
<dbReference type="RefSeq" id="WP_184927862.1">
    <property type="nucleotide sequence ID" value="NZ_JACHMO010000001.1"/>
</dbReference>
<sequence>MSKENPLQPFTGAVRFLWSVTTVGFLLSAVLKVYNLISETRLCFTSAVFASRFRAEYLGEGGFRDGTYGHPTEMRFCLINPTAGDRALGVLDRIPSCFAYAVGFFLLLRLLERAAAEGVHTIGTADRVRRFGWFTLVALPTVTMIEAVVRTLLLQHAVTFEVSVLEFTRDWSVPWWAVVTGLGMLSLAKIMRSSADMRLDLEGTV</sequence>
<dbReference type="AlphaFoldDB" id="A0A7W9HSY0"/>
<keyword evidence="1" id="KW-0812">Transmembrane</keyword>
<feature type="transmembrane region" description="Helical" evidence="1">
    <location>
        <begin position="12"/>
        <end position="31"/>
    </location>
</feature>
<protein>
    <recommendedName>
        <fullName evidence="4">DUF2975 family protein</fullName>
    </recommendedName>
</protein>
<evidence type="ECO:0008006" key="4">
    <source>
        <dbReference type="Google" id="ProtNLM"/>
    </source>
</evidence>
<evidence type="ECO:0000313" key="3">
    <source>
        <dbReference type="Proteomes" id="UP000552097"/>
    </source>
</evidence>
<keyword evidence="1" id="KW-0472">Membrane</keyword>